<dbReference type="InterPro" id="IPR000923">
    <property type="entry name" value="BlueCu_1"/>
</dbReference>
<feature type="compositionally biased region" description="Polar residues" evidence="3">
    <location>
        <begin position="30"/>
        <end position="39"/>
    </location>
</feature>
<dbReference type="PANTHER" id="PTHR36507:SF1">
    <property type="entry name" value="BLL1555 PROTEIN"/>
    <property type="match status" value="1"/>
</dbReference>
<dbReference type="Pfam" id="PF00127">
    <property type="entry name" value="Copper-bind"/>
    <property type="match status" value="1"/>
</dbReference>
<evidence type="ECO:0000259" key="4">
    <source>
        <dbReference type="Pfam" id="PF00127"/>
    </source>
</evidence>
<sequence length="161" mass="17157">MKTASIIISLAVVFGAVLYLQNKSAAPVLTSPTTTAPSVTKTPIGTSSPTSSPMCDFAAPPTGCHYENISQTPCHADLVCIQSVSISGFQFAPGSMVVKTGTKVTWQNNDNVPHNIVASDNSFHSPNLNKGDKFEFIFTQPGQFDYICGIHPSMHGKVIVR</sequence>
<dbReference type="CDD" id="cd13921">
    <property type="entry name" value="Amicyanin"/>
    <property type="match status" value="1"/>
</dbReference>
<organism evidence="5 6">
    <name type="scientific">Candidatus Yanofskybacteria bacterium RIFCSPHIGHO2_01_FULL_45_42</name>
    <dbReference type="NCBI Taxonomy" id="1802671"/>
    <lineage>
        <taxon>Bacteria</taxon>
        <taxon>Candidatus Yanofskyibacteriota</taxon>
    </lineage>
</organism>
<evidence type="ECO:0000313" key="6">
    <source>
        <dbReference type="Proteomes" id="UP000178023"/>
    </source>
</evidence>
<dbReference type="GO" id="GO:0005507">
    <property type="term" value="F:copper ion binding"/>
    <property type="evidence" value="ECO:0007669"/>
    <property type="project" value="InterPro"/>
</dbReference>
<dbReference type="InterPro" id="IPR052721">
    <property type="entry name" value="ET_Amicyanin"/>
</dbReference>
<feature type="compositionally biased region" description="Low complexity" evidence="3">
    <location>
        <begin position="40"/>
        <end position="52"/>
    </location>
</feature>
<evidence type="ECO:0000256" key="1">
    <source>
        <dbReference type="ARBA" id="ARBA00022723"/>
    </source>
</evidence>
<dbReference type="SUPFAM" id="SSF49503">
    <property type="entry name" value="Cupredoxins"/>
    <property type="match status" value="1"/>
</dbReference>
<feature type="region of interest" description="Disordered" evidence="3">
    <location>
        <begin position="30"/>
        <end position="52"/>
    </location>
</feature>
<keyword evidence="2" id="KW-0186">Copper</keyword>
<keyword evidence="1" id="KW-0479">Metal-binding</keyword>
<evidence type="ECO:0000313" key="5">
    <source>
        <dbReference type="EMBL" id="OGN06538.1"/>
    </source>
</evidence>
<dbReference type="EMBL" id="MGJL01000038">
    <property type="protein sequence ID" value="OGN06538.1"/>
    <property type="molecule type" value="Genomic_DNA"/>
</dbReference>
<dbReference type="PANTHER" id="PTHR36507">
    <property type="entry name" value="BLL1555 PROTEIN"/>
    <property type="match status" value="1"/>
</dbReference>
<name>A0A1F8F1H2_9BACT</name>
<feature type="domain" description="Blue (type 1) copper" evidence="4">
    <location>
        <begin position="82"/>
        <end position="160"/>
    </location>
</feature>
<evidence type="ECO:0000256" key="2">
    <source>
        <dbReference type="ARBA" id="ARBA00023008"/>
    </source>
</evidence>
<dbReference type="GO" id="GO:0009055">
    <property type="term" value="F:electron transfer activity"/>
    <property type="evidence" value="ECO:0007669"/>
    <property type="project" value="InterPro"/>
</dbReference>
<dbReference type="Proteomes" id="UP000178023">
    <property type="component" value="Unassembled WGS sequence"/>
</dbReference>
<evidence type="ECO:0000256" key="3">
    <source>
        <dbReference type="SAM" id="MobiDB-lite"/>
    </source>
</evidence>
<gene>
    <name evidence="5" type="ORF">A2750_03535</name>
</gene>
<dbReference type="InterPro" id="IPR035668">
    <property type="entry name" value="Amicyanin"/>
</dbReference>
<dbReference type="Gene3D" id="2.60.40.420">
    <property type="entry name" value="Cupredoxins - blue copper proteins"/>
    <property type="match status" value="1"/>
</dbReference>
<reference evidence="5 6" key="1">
    <citation type="journal article" date="2016" name="Nat. Commun.">
        <title>Thousands of microbial genomes shed light on interconnected biogeochemical processes in an aquifer system.</title>
        <authorList>
            <person name="Anantharaman K."/>
            <person name="Brown C.T."/>
            <person name="Hug L.A."/>
            <person name="Sharon I."/>
            <person name="Castelle C.J."/>
            <person name="Probst A.J."/>
            <person name="Thomas B.C."/>
            <person name="Singh A."/>
            <person name="Wilkins M.J."/>
            <person name="Karaoz U."/>
            <person name="Brodie E.L."/>
            <person name="Williams K.H."/>
            <person name="Hubbard S.S."/>
            <person name="Banfield J.F."/>
        </authorList>
    </citation>
    <scope>NUCLEOTIDE SEQUENCE [LARGE SCALE GENOMIC DNA]</scope>
</reference>
<protein>
    <recommendedName>
        <fullName evidence="4">Blue (type 1) copper domain-containing protein</fullName>
    </recommendedName>
</protein>
<comment type="caution">
    <text evidence="5">The sequence shown here is derived from an EMBL/GenBank/DDBJ whole genome shotgun (WGS) entry which is preliminary data.</text>
</comment>
<proteinExistence type="predicted"/>
<dbReference type="InterPro" id="IPR008972">
    <property type="entry name" value="Cupredoxin"/>
</dbReference>
<dbReference type="AlphaFoldDB" id="A0A1F8F1H2"/>
<accession>A0A1F8F1H2</accession>